<dbReference type="PANTHER" id="PTHR13448">
    <property type="entry name" value="TRANSMEMBRANE PROTEIN 214"/>
    <property type="match status" value="1"/>
</dbReference>
<feature type="transmembrane region" description="Helical" evidence="11">
    <location>
        <begin position="208"/>
        <end position="225"/>
    </location>
</feature>
<comment type="function">
    <text evidence="10">Critical mediator, in cooperation with CASP4, of endoplasmic reticulum-stress induced apoptosis. Required or the activation of CASP4 following endoplasmic reticulum stress.</text>
</comment>
<protein>
    <submittedName>
        <fullName evidence="12">Transmembrane protein 214-A</fullName>
    </submittedName>
</protein>
<evidence type="ECO:0000256" key="10">
    <source>
        <dbReference type="ARBA" id="ARBA00024938"/>
    </source>
</evidence>
<keyword evidence="7 11" id="KW-1133">Transmembrane helix</keyword>
<evidence type="ECO:0000256" key="7">
    <source>
        <dbReference type="ARBA" id="ARBA00022989"/>
    </source>
</evidence>
<accession>A0A1D1YG24</accession>
<reference evidence="12" key="1">
    <citation type="submission" date="2015-07" db="EMBL/GenBank/DDBJ databases">
        <title>Transcriptome Assembly of Anthurium amnicola.</title>
        <authorList>
            <person name="Suzuki J."/>
        </authorList>
    </citation>
    <scope>NUCLEOTIDE SEQUENCE</scope>
</reference>
<evidence type="ECO:0000313" key="12">
    <source>
        <dbReference type="EMBL" id="JAT53572.1"/>
    </source>
</evidence>
<evidence type="ECO:0000256" key="1">
    <source>
        <dbReference type="ARBA" id="ARBA00004477"/>
    </source>
</evidence>
<dbReference type="GO" id="GO:0005789">
    <property type="term" value="C:endoplasmic reticulum membrane"/>
    <property type="evidence" value="ECO:0007669"/>
    <property type="project" value="UniProtKB-SubCell"/>
</dbReference>
<evidence type="ECO:0000256" key="11">
    <source>
        <dbReference type="SAM" id="Phobius"/>
    </source>
</evidence>
<sequence>MFQLSLSYRILSGPKARPILLNGAIRKGERLVPPSALEQLMLLTFPAPSARVKATERFEAIYPTLRELALAGSPGAKAMKPVSQQLLLASVKAMKENIPELSKEATDIFIWCLTQNPECFKQWEKLYIENVEASVAVLRKLSDKWSQYATKFSPPDFLRESLRNLRALNEEALSGNLDSSCQATIKLADKYCKAILGRLTRNSACMKTGLLVLTLAIAGGAFAVLPNMDSWDWEKLQVVFSSTTLLTMRRMEG</sequence>
<dbReference type="GO" id="GO:0005794">
    <property type="term" value="C:Golgi apparatus"/>
    <property type="evidence" value="ECO:0007669"/>
    <property type="project" value="TreeGrafter"/>
</dbReference>
<dbReference type="InterPro" id="IPR019308">
    <property type="entry name" value="TMEM214"/>
</dbReference>
<evidence type="ECO:0000256" key="2">
    <source>
        <dbReference type="ARBA" id="ARBA00007984"/>
    </source>
</evidence>
<comment type="subcellular location">
    <subcellularLocation>
        <location evidence="1">Endoplasmic reticulum membrane</location>
        <topology evidence="1">Multi-pass membrane protein</topology>
    </subcellularLocation>
</comment>
<evidence type="ECO:0000256" key="6">
    <source>
        <dbReference type="ARBA" id="ARBA00022824"/>
    </source>
</evidence>
<keyword evidence="5" id="KW-0053">Apoptosis</keyword>
<evidence type="ECO:0000256" key="8">
    <source>
        <dbReference type="ARBA" id="ARBA00023136"/>
    </source>
</evidence>
<name>A0A1D1YG24_9ARAE</name>
<evidence type="ECO:0000256" key="3">
    <source>
        <dbReference type="ARBA" id="ARBA00011720"/>
    </source>
</evidence>
<evidence type="ECO:0000256" key="5">
    <source>
        <dbReference type="ARBA" id="ARBA00022703"/>
    </source>
</evidence>
<dbReference type="EMBL" id="GDJX01014364">
    <property type="protein sequence ID" value="JAT53572.1"/>
    <property type="molecule type" value="Transcribed_RNA"/>
</dbReference>
<evidence type="ECO:0000256" key="9">
    <source>
        <dbReference type="ARBA" id="ARBA00023180"/>
    </source>
</evidence>
<keyword evidence="4 11" id="KW-0812">Transmembrane</keyword>
<evidence type="ECO:0000256" key="4">
    <source>
        <dbReference type="ARBA" id="ARBA00022692"/>
    </source>
</evidence>
<comment type="similarity">
    <text evidence="2">Belongs to the TMEM214 family.</text>
</comment>
<dbReference type="PANTHER" id="PTHR13448:SF0">
    <property type="entry name" value="TRANSMEMBRANE PROTEIN 214"/>
    <property type="match status" value="1"/>
</dbReference>
<dbReference type="Pfam" id="PF10151">
    <property type="entry name" value="TMEM214"/>
    <property type="match status" value="1"/>
</dbReference>
<comment type="subunit">
    <text evidence="3">Constitutively interacts with CASP4; required for the localization of procaspase 4 to the ER.</text>
</comment>
<proteinExistence type="inferred from homology"/>
<dbReference type="AlphaFoldDB" id="A0A1D1YG24"/>
<keyword evidence="8 11" id="KW-0472">Membrane</keyword>
<keyword evidence="6" id="KW-0256">Endoplasmic reticulum</keyword>
<gene>
    <name evidence="12" type="primary">tmem214-a_1</name>
    <name evidence="12" type="ORF">g.60301</name>
</gene>
<organism evidence="12">
    <name type="scientific">Anthurium amnicola</name>
    <dbReference type="NCBI Taxonomy" id="1678845"/>
    <lineage>
        <taxon>Eukaryota</taxon>
        <taxon>Viridiplantae</taxon>
        <taxon>Streptophyta</taxon>
        <taxon>Embryophyta</taxon>
        <taxon>Tracheophyta</taxon>
        <taxon>Spermatophyta</taxon>
        <taxon>Magnoliopsida</taxon>
        <taxon>Liliopsida</taxon>
        <taxon>Araceae</taxon>
        <taxon>Pothoideae</taxon>
        <taxon>Potheae</taxon>
        <taxon>Anthurium</taxon>
    </lineage>
</organism>
<keyword evidence="9" id="KW-0325">Glycoprotein</keyword>